<organism evidence="2 3">
    <name type="scientific">Byssothecium circinans</name>
    <dbReference type="NCBI Taxonomy" id="147558"/>
    <lineage>
        <taxon>Eukaryota</taxon>
        <taxon>Fungi</taxon>
        <taxon>Dikarya</taxon>
        <taxon>Ascomycota</taxon>
        <taxon>Pezizomycotina</taxon>
        <taxon>Dothideomycetes</taxon>
        <taxon>Pleosporomycetidae</taxon>
        <taxon>Pleosporales</taxon>
        <taxon>Massarineae</taxon>
        <taxon>Massarinaceae</taxon>
        <taxon>Byssothecium</taxon>
    </lineage>
</organism>
<accession>A0A6A5TB10</accession>
<feature type="transmembrane region" description="Helical" evidence="1">
    <location>
        <begin position="105"/>
        <end position="123"/>
    </location>
</feature>
<keyword evidence="1" id="KW-0472">Membrane</keyword>
<evidence type="ECO:0000313" key="2">
    <source>
        <dbReference type="EMBL" id="KAF1949903.1"/>
    </source>
</evidence>
<sequence length="147" mass="16374">MQLPCLLKRCTISDAAGLTSERPVFRVLGKAKAQDHRRWCMSGQSAPFSHLVCSVEAITNFVQLPTMNSKNKSSEYTLLAREEDSEQDQPLNIRDPHHSRWHSKALHGAFYLVIGCSLLLNIAQLIRLRSGSKASAFGDRSVTAYGM</sequence>
<evidence type="ECO:0000313" key="3">
    <source>
        <dbReference type="Proteomes" id="UP000800035"/>
    </source>
</evidence>
<evidence type="ECO:0000256" key="1">
    <source>
        <dbReference type="SAM" id="Phobius"/>
    </source>
</evidence>
<keyword evidence="3" id="KW-1185">Reference proteome</keyword>
<gene>
    <name evidence="2" type="ORF">CC80DRAFT_249868</name>
</gene>
<keyword evidence="1" id="KW-1133">Transmembrane helix</keyword>
<proteinExistence type="predicted"/>
<dbReference type="Proteomes" id="UP000800035">
    <property type="component" value="Unassembled WGS sequence"/>
</dbReference>
<dbReference type="AlphaFoldDB" id="A0A6A5TB10"/>
<reference evidence="2" key="1">
    <citation type="journal article" date="2020" name="Stud. Mycol.">
        <title>101 Dothideomycetes genomes: a test case for predicting lifestyles and emergence of pathogens.</title>
        <authorList>
            <person name="Haridas S."/>
            <person name="Albert R."/>
            <person name="Binder M."/>
            <person name="Bloem J."/>
            <person name="Labutti K."/>
            <person name="Salamov A."/>
            <person name="Andreopoulos B."/>
            <person name="Baker S."/>
            <person name="Barry K."/>
            <person name="Bills G."/>
            <person name="Bluhm B."/>
            <person name="Cannon C."/>
            <person name="Castanera R."/>
            <person name="Culley D."/>
            <person name="Daum C."/>
            <person name="Ezra D."/>
            <person name="Gonzalez J."/>
            <person name="Henrissat B."/>
            <person name="Kuo A."/>
            <person name="Liang C."/>
            <person name="Lipzen A."/>
            <person name="Lutzoni F."/>
            <person name="Magnuson J."/>
            <person name="Mondo S."/>
            <person name="Nolan M."/>
            <person name="Ohm R."/>
            <person name="Pangilinan J."/>
            <person name="Park H.-J."/>
            <person name="Ramirez L."/>
            <person name="Alfaro M."/>
            <person name="Sun H."/>
            <person name="Tritt A."/>
            <person name="Yoshinaga Y."/>
            <person name="Zwiers L.-H."/>
            <person name="Turgeon B."/>
            <person name="Goodwin S."/>
            <person name="Spatafora J."/>
            <person name="Crous P."/>
            <person name="Grigoriev I."/>
        </authorList>
    </citation>
    <scope>NUCLEOTIDE SEQUENCE</scope>
    <source>
        <strain evidence="2">CBS 675.92</strain>
    </source>
</reference>
<keyword evidence="1" id="KW-0812">Transmembrane</keyword>
<dbReference type="EMBL" id="ML977030">
    <property type="protein sequence ID" value="KAF1949903.1"/>
    <property type="molecule type" value="Genomic_DNA"/>
</dbReference>
<name>A0A6A5TB10_9PLEO</name>
<protein>
    <submittedName>
        <fullName evidence="2">Uncharacterized protein</fullName>
    </submittedName>
</protein>